<feature type="signal peptide" evidence="3">
    <location>
        <begin position="1"/>
        <end position="21"/>
    </location>
</feature>
<dbReference type="InterPro" id="IPR039417">
    <property type="entry name" value="Peptidase_C1A_papain-like"/>
</dbReference>
<keyword evidence="2" id="KW-1015">Disulfide bond</keyword>
<evidence type="ECO:0000256" key="2">
    <source>
        <dbReference type="ARBA" id="ARBA00023157"/>
    </source>
</evidence>
<dbReference type="RefSeq" id="WP_262564401.1">
    <property type="nucleotide sequence ID" value="NZ_JAPFCC010000001.1"/>
</dbReference>
<keyword evidence="6" id="KW-1185">Reference proteome</keyword>
<keyword evidence="3" id="KW-0732">Signal</keyword>
<dbReference type="Proteomes" id="UP001209854">
    <property type="component" value="Unassembled WGS sequence"/>
</dbReference>
<sequence length="381" mass="42552">MKIWITSVFSFLTLFFSAAHSAPFEEYSSNDLTSYAPQYTELEFQQFLEQFKQPSERPKRGTSEYETRKATFFENMADAMKYNAKSTAEGRYPTAGINSLFDIGVDDFEKNHFGYDKSGFKHKKASTSFTKTIVSSFKYSGKTLPSAIDWRTKGAVTPVKNQGQCGSCWLFGTTGALEGYYKRLGNPLTSFSEQYFGSCNGANPACQGGTALDVYAYLNANNYTLCTEESCPYTSGSGIDYPCTLEMMNKCKQIQIPNGLKIRTIEPGDDLAVMEALLDGPVSVAIKAYLKSFMLYKEGIYDDPECLKNRVNSLDHEVLLVGYGVNEQNVPYWIVKNSWGDQWGEGGYVMMRRGKTGEINDQYNDFCGITLDAVQPISPGK</sequence>
<protein>
    <submittedName>
        <fullName evidence="5">C1 family peptidase</fullName>
    </submittedName>
</protein>
<dbReference type="InterPro" id="IPR025661">
    <property type="entry name" value="Pept_asp_AS"/>
</dbReference>
<organism evidence="5 6">
    <name type="scientific">Endozoicomonas gorgoniicola</name>
    <dbReference type="NCBI Taxonomy" id="1234144"/>
    <lineage>
        <taxon>Bacteria</taxon>
        <taxon>Pseudomonadati</taxon>
        <taxon>Pseudomonadota</taxon>
        <taxon>Gammaproteobacteria</taxon>
        <taxon>Oceanospirillales</taxon>
        <taxon>Endozoicomonadaceae</taxon>
        <taxon>Endozoicomonas</taxon>
    </lineage>
</organism>
<dbReference type="SMART" id="SM00645">
    <property type="entry name" value="Pept_C1"/>
    <property type="match status" value="1"/>
</dbReference>
<dbReference type="InterPro" id="IPR000169">
    <property type="entry name" value="Pept_cys_AS"/>
</dbReference>
<dbReference type="InterPro" id="IPR000668">
    <property type="entry name" value="Peptidase_C1A_C"/>
</dbReference>
<dbReference type="PROSITE" id="PS00639">
    <property type="entry name" value="THIOL_PROTEASE_HIS"/>
    <property type="match status" value="1"/>
</dbReference>
<dbReference type="Gene3D" id="3.90.70.10">
    <property type="entry name" value="Cysteine proteinases"/>
    <property type="match status" value="1"/>
</dbReference>
<dbReference type="PROSITE" id="PS00139">
    <property type="entry name" value="THIOL_PROTEASE_CYS"/>
    <property type="match status" value="1"/>
</dbReference>
<evidence type="ECO:0000256" key="3">
    <source>
        <dbReference type="SAM" id="SignalP"/>
    </source>
</evidence>
<comment type="similarity">
    <text evidence="1">Belongs to the peptidase C1 family.</text>
</comment>
<proteinExistence type="inferred from homology"/>
<dbReference type="InterPro" id="IPR013128">
    <property type="entry name" value="Peptidase_C1A"/>
</dbReference>
<dbReference type="PANTHER" id="PTHR12411">
    <property type="entry name" value="CYSTEINE PROTEASE FAMILY C1-RELATED"/>
    <property type="match status" value="1"/>
</dbReference>
<gene>
    <name evidence="5" type="ORF">NX722_18880</name>
</gene>
<dbReference type="InterPro" id="IPR038765">
    <property type="entry name" value="Papain-like_cys_pep_sf"/>
</dbReference>
<evidence type="ECO:0000259" key="4">
    <source>
        <dbReference type="SMART" id="SM00645"/>
    </source>
</evidence>
<dbReference type="EMBL" id="JAPFCC010000001">
    <property type="protein sequence ID" value="MCW7554646.1"/>
    <property type="molecule type" value="Genomic_DNA"/>
</dbReference>
<name>A0ABT3MZ37_9GAMM</name>
<dbReference type="PRINTS" id="PR00705">
    <property type="entry name" value="PAPAIN"/>
</dbReference>
<dbReference type="CDD" id="cd02248">
    <property type="entry name" value="Peptidase_C1A"/>
    <property type="match status" value="1"/>
</dbReference>
<feature type="chain" id="PRO_5046669035" evidence="3">
    <location>
        <begin position="22"/>
        <end position="381"/>
    </location>
</feature>
<feature type="domain" description="Peptidase C1A papain C-terminal" evidence="4">
    <location>
        <begin position="144"/>
        <end position="377"/>
    </location>
</feature>
<reference evidence="5 6" key="1">
    <citation type="submission" date="2022-10" db="EMBL/GenBank/DDBJ databases">
        <title>High-quality genome sequences of two octocoral-associated bacteria, Endozoicomonas euniceicola EF212 and Endozoicomonas gorgoniicola PS125.</title>
        <authorList>
            <person name="Chiou Y.-J."/>
            <person name="Chen Y.-H."/>
        </authorList>
    </citation>
    <scope>NUCLEOTIDE SEQUENCE [LARGE SCALE GENOMIC DNA]</scope>
    <source>
        <strain evidence="5 6">PS125</strain>
    </source>
</reference>
<dbReference type="Pfam" id="PF00112">
    <property type="entry name" value="Peptidase_C1"/>
    <property type="match status" value="1"/>
</dbReference>
<evidence type="ECO:0000313" key="5">
    <source>
        <dbReference type="EMBL" id="MCW7554646.1"/>
    </source>
</evidence>
<accession>A0ABT3MZ37</accession>
<dbReference type="SUPFAM" id="SSF54001">
    <property type="entry name" value="Cysteine proteinases"/>
    <property type="match status" value="1"/>
</dbReference>
<dbReference type="InterPro" id="IPR025660">
    <property type="entry name" value="Pept_his_AS"/>
</dbReference>
<evidence type="ECO:0000256" key="1">
    <source>
        <dbReference type="ARBA" id="ARBA00008455"/>
    </source>
</evidence>
<comment type="caution">
    <text evidence="5">The sequence shown here is derived from an EMBL/GenBank/DDBJ whole genome shotgun (WGS) entry which is preliminary data.</text>
</comment>
<dbReference type="PROSITE" id="PS00640">
    <property type="entry name" value="THIOL_PROTEASE_ASN"/>
    <property type="match status" value="1"/>
</dbReference>
<evidence type="ECO:0000313" key="6">
    <source>
        <dbReference type="Proteomes" id="UP001209854"/>
    </source>
</evidence>